<dbReference type="EMBL" id="OZ034816">
    <property type="protein sequence ID" value="CAL1379537.1"/>
    <property type="molecule type" value="Genomic_DNA"/>
</dbReference>
<feature type="compositionally biased region" description="Low complexity" evidence="1">
    <location>
        <begin position="13"/>
        <end position="25"/>
    </location>
</feature>
<dbReference type="Proteomes" id="UP001497516">
    <property type="component" value="Chromosome 3"/>
</dbReference>
<organism evidence="2 3">
    <name type="scientific">Linum trigynum</name>
    <dbReference type="NCBI Taxonomy" id="586398"/>
    <lineage>
        <taxon>Eukaryota</taxon>
        <taxon>Viridiplantae</taxon>
        <taxon>Streptophyta</taxon>
        <taxon>Embryophyta</taxon>
        <taxon>Tracheophyta</taxon>
        <taxon>Spermatophyta</taxon>
        <taxon>Magnoliopsida</taxon>
        <taxon>eudicotyledons</taxon>
        <taxon>Gunneridae</taxon>
        <taxon>Pentapetalae</taxon>
        <taxon>rosids</taxon>
        <taxon>fabids</taxon>
        <taxon>Malpighiales</taxon>
        <taxon>Linaceae</taxon>
        <taxon>Linum</taxon>
    </lineage>
</organism>
<feature type="region of interest" description="Disordered" evidence="1">
    <location>
        <begin position="1"/>
        <end position="66"/>
    </location>
</feature>
<keyword evidence="3" id="KW-1185">Reference proteome</keyword>
<evidence type="ECO:0000313" key="2">
    <source>
        <dbReference type="EMBL" id="CAL1379537.1"/>
    </source>
</evidence>
<reference evidence="2 3" key="1">
    <citation type="submission" date="2024-04" db="EMBL/GenBank/DDBJ databases">
        <authorList>
            <person name="Fracassetti M."/>
        </authorList>
    </citation>
    <scope>NUCLEOTIDE SEQUENCE [LARGE SCALE GENOMIC DNA]</scope>
</reference>
<evidence type="ECO:0000313" key="3">
    <source>
        <dbReference type="Proteomes" id="UP001497516"/>
    </source>
</evidence>
<dbReference type="AlphaFoldDB" id="A0AAV2E1G2"/>
<evidence type="ECO:0000256" key="1">
    <source>
        <dbReference type="SAM" id="MobiDB-lite"/>
    </source>
</evidence>
<gene>
    <name evidence="2" type="ORF">LTRI10_LOCUS21053</name>
</gene>
<accession>A0AAV2E1G2</accession>
<name>A0AAV2E1G2_9ROSI</name>
<proteinExistence type="predicted"/>
<sequence>MRASSKLPTIVEASSSSPRVASQASPDVESAMKELALAPTPSRTSSPVATDPTVPSIPPPSKMNSVPLQDLAKSVEAKEEDALDSYDEAVASAAVVQEKQTITAPVSTHHVVRQRYEEKLQTHVVVERPKATPSFSVSGVEGRLGGTCPDVSKQFTLPNFDRVNWKYRKR</sequence>
<protein>
    <submittedName>
        <fullName evidence="2">Uncharacterized protein</fullName>
    </submittedName>
</protein>